<dbReference type="STRING" id="1802701.A3A33_00955"/>
<comment type="caution">
    <text evidence="1">The sequence shown here is derived from an EMBL/GenBank/DDBJ whole genome shotgun (WGS) entry which is preliminary data.</text>
</comment>
<gene>
    <name evidence="1" type="ORF">A3A33_00955</name>
</gene>
<sequence length="167" mass="19427">MWNIFKKQKQKPPEDLAETVPAIALFLIDDTGSGRPSPLKEFLDPKVFDYSLESLKHVDIYLDEVRKRKKQFTEDELLTVVMRCGAYCGEVIRKSAKKKFVWITYDAAILLDERLKNFDKTAYTFFILYTDPQDFSFPLAKAVKYLENGPEDSLYYFAVMVGNLNKE</sequence>
<reference evidence="1 2" key="1">
    <citation type="journal article" date="2016" name="Nat. Commun.">
        <title>Thousands of microbial genomes shed light on interconnected biogeochemical processes in an aquifer system.</title>
        <authorList>
            <person name="Anantharaman K."/>
            <person name="Brown C.T."/>
            <person name="Hug L.A."/>
            <person name="Sharon I."/>
            <person name="Castelle C.J."/>
            <person name="Probst A.J."/>
            <person name="Thomas B.C."/>
            <person name="Singh A."/>
            <person name="Wilkins M.J."/>
            <person name="Karaoz U."/>
            <person name="Brodie E.L."/>
            <person name="Williams K.H."/>
            <person name="Hubbard S.S."/>
            <person name="Banfield J.F."/>
        </authorList>
    </citation>
    <scope>NUCLEOTIDE SEQUENCE [LARGE SCALE GENOMIC DNA]</scope>
</reference>
<dbReference type="EMBL" id="MGKP01000002">
    <property type="protein sequence ID" value="OGN29842.1"/>
    <property type="molecule type" value="Genomic_DNA"/>
</dbReference>
<protein>
    <submittedName>
        <fullName evidence="1">Uncharacterized protein</fullName>
    </submittedName>
</protein>
<name>A0A1F8GWQ1_9BACT</name>
<dbReference type="AlphaFoldDB" id="A0A1F8GWQ1"/>
<evidence type="ECO:0000313" key="1">
    <source>
        <dbReference type="EMBL" id="OGN29842.1"/>
    </source>
</evidence>
<accession>A0A1F8GWQ1</accession>
<organism evidence="1 2">
    <name type="scientific">Candidatus Yanofskybacteria bacterium RIFCSPLOWO2_01_FULL_49_25</name>
    <dbReference type="NCBI Taxonomy" id="1802701"/>
    <lineage>
        <taxon>Bacteria</taxon>
        <taxon>Candidatus Yanofskyibacteriota</taxon>
    </lineage>
</organism>
<proteinExistence type="predicted"/>
<dbReference type="Proteomes" id="UP000179047">
    <property type="component" value="Unassembled WGS sequence"/>
</dbReference>
<evidence type="ECO:0000313" key="2">
    <source>
        <dbReference type="Proteomes" id="UP000179047"/>
    </source>
</evidence>